<evidence type="ECO:0000256" key="1">
    <source>
        <dbReference type="SAM" id="Phobius"/>
    </source>
</evidence>
<dbReference type="AlphaFoldDB" id="A0A3B0U1T9"/>
<keyword evidence="1" id="KW-0472">Membrane</keyword>
<organism evidence="2">
    <name type="scientific">hydrothermal vent metagenome</name>
    <dbReference type="NCBI Taxonomy" id="652676"/>
    <lineage>
        <taxon>unclassified sequences</taxon>
        <taxon>metagenomes</taxon>
        <taxon>ecological metagenomes</taxon>
    </lineage>
</organism>
<name>A0A3B0U1T9_9ZZZZ</name>
<proteinExistence type="predicted"/>
<reference evidence="2" key="1">
    <citation type="submission" date="2018-06" db="EMBL/GenBank/DDBJ databases">
        <authorList>
            <person name="Zhirakovskaya E."/>
        </authorList>
    </citation>
    <scope>NUCLEOTIDE SEQUENCE</scope>
</reference>
<gene>
    <name evidence="2" type="ORF">MNBD_BACTEROID04-1575</name>
</gene>
<dbReference type="EMBL" id="UOER01000132">
    <property type="protein sequence ID" value="VAW22323.1"/>
    <property type="molecule type" value="Genomic_DNA"/>
</dbReference>
<keyword evidence="1" id="KW-0812">Transmembrane</keyword>
<evidence type="ECO:0000313" key="2">
    <source>
        <dbReference type="EMBL" id="VAW22323.1"/>
    </source>
</evidence>
<keyword evidence="1" id="KW-1133">Transmembrane helix</keyword>
<accession>A0A3B0U1T9</accession>
<sequence>METYKIVQNYLQELPFELQLVWILSVFLSLVVVVFVIYLKILRSSLRKKEVLQEEYKKRYETLLLSFLFNESDSDNSSNQELEFINIINTEINDNFNRKIIIETLLKLKNEISGEIEKAIQHIYLQSNLKSFAYQQLKSKNWYEMAKGIKELTQFKVEEAYSQIKILINYPKKEVQKEVQLYLVSLFHFEGLKFLSSLKSDLSEWDQIELLEELNILKIKKFQKSQIG</sequence>
<feature type="transmembrane region" description="Helical" evidence="1">
    <location>
        <begin position="20"/>
        <end position="39"/>
    </location>
</feature>
<protein>
    <submittedName>
        <fullName evidence="2">Uncharacterized protein</fullName>
    </submittedName>
</protein>